<keyword evidence="2" id="KW-0808">Transferase</keyword>
<reference evidence="2" key="1">
    <citation type="submission" date="2020-02" db="EMBL/GenBank/DDBJ databases">
        <authorList>
            <person name="Meier V. D."/>
        </authorList>
    </citation>
    <scope>NUCLEOTIDE SEQUENCE</scope>
    <source>
        <strain evidence="2">AVDCRST_MAG04</strain>
    </source>
</reference>
<feature type="region of interest" description="Disordered" evidence="1">
    <location>
        <begin position="1"/>
        <end position="148"/>
    </location>
</feature>
<organism evidence="2">
    <name type="scientific">uncultured Acetobacteraceae bacterium</name>
    <dbReference type="NCBI Taxonomy" id="169975"/>
    <lineage>
        <taxon>Bacteria</taxon>
        <taxon>Pseudomonadati</taxon>
        <taxon>Pseudomonadota</taxon>
        <taxon>Alphaproteobacteria</taxon>
        <taxon>Acetobacterales</taxon>
        <taxon>Acetobacteraceae</taxon>
        <taxon>environmental samples</taxon>
    </lineage>
</organism>
<proteinExistence type="predicted"/>
<dbReference type="EMBL" id="CADCTL010000015">
    <property type="protein sequence ID" value="CAA9213308.1"/>
    <property type="molecule type" value="Genomic_DNA"/>
</dbReference>
<dbReference type="AlphaFoldDB" id="A0A6J4H2J6"/>
<evidence type="ECO:0000256" key="1">
    <source>
        <dbReference type="SAM" id="MobiDB-lite"/>
    </source>
</evidence>
<name>A0A6J4H2J6_9PROT</name>
<gene>
    <name evidence="2" type="ORF">AVDCRST_MAG04-244</name>
</gene>
<feature type="non-terminal residue" evidence="2">
    <location>
        <position position="1"/>
    </location>
</feature>
<protein>
    <submittedName>
        <fullName evidence="2">HPr kinase/phosphorylase</fullName>
    </submittedName>
</protein>
<dbReference type="GO" id="GO:0016301">
    <property type="term" value="F:kinase activity"/>
    <property type="evidence" value="ECO:0007669"/>
    <property type="project" value="UniProtKB-KW"/>
</dbReference>
<feature type="compositionally biased region" description="Basic residues" evidence="1">
    <location>
        <begin position="121"/>
        <end position="137"/>
    </location>
</feature>
<evidence type="ECO:0000313" key="2">
    <source>
        <dbReference type="EMBL" id="CAA9213308.1"/>
    </source>
</evidence>
<keyword evidence="2" id="KW-0418">Kinase</keyword>
<feature type="non-terminal residue" evidence="2">
    <location>
        <position position="148"/>
    </location>
</feature>
<accession>A0A6J4H2J6</accession>
<sequence length="148" mass="15346">VASCQLRRPRGGGRAAPGSARVRQVRPCAPADPGRLDPGRRRPMRVAGGGQGPARRSPGRLARDAGGAWLGHLLRPAGGGAGRGSAAGRAAGPARRRAPPPFSRRLDGRRRVLAGGGAGRRALRRRQGGLGLGRRHWPPPATGGRLRV</sequence>